<dbReference type="Pfam" id="PF05569">
    <property type="entry name" value="Peptidase_M56"/>
    <property type="match status" value="1"/>
</dbReference>
<feature type="transmembrane region" description="Helical" evidence="1">
    <location>
        <begin position="7"/>
        <end position="26"/>
    </location>
</feature>
<feature type="transmembrane region" description="Helical" evidence="1">
    <location>
        <begin position="280"/>
        <end position="301"/>
    </location>
</feature>
<keyword evidence="1" id="KW-1133">Transmembrane helix</keyword>
<dbReference type="PANTHER" id="PTHR34978">
    <property type="entry name" value="POSSIBLE SENSOR-TRANSDUCER PROTEIN BLAR"/>
    <property type="match status" value="1"/>
</dbReference>
<evidence type="ECO:0000313" key="4">
    <source>
        <dbReference type="Proteomes" id="UP000241964"/>
    </source>
</evidence>
<dbReference type="Proteomes" id="UP000241964">
    <property type="component" value="Unassembled WGS sequence"/>
</dbReference>
<dbReference type="CDD" id="cd07341">
    <property type="entry name" value="M56_BlaR1_MecR1_like"/>
    <property type="match status" value="1"/>
</dbReference>
<keyword evidence="1" id="KW-0812">Transmembrane</keyword>
<feature type="transmembrane region" description="Helical" evidence="1">
    <location>
        <begin position="108"/>
        <end position="125"/>
    </location>
</feature>
<evidence type="ECO:0000256" key="1">
    <source>
        <dbReference type="SAM" id="Phobius"/>
    </source>
</evidence>
<dbReference type="InterPro" id="IPR052173">
    <property type="entry name" value="Beta-lactam_resp_regulator"/>
</dbReference>
<dbReference type="InterPro" id="IPR008756">
    <property type="entry name" value="Peptidase_M56"/>
</dbReference>
<feature type="transmembrane region" description="Helical" evidence="1">
    <location>
        <begin position="38"/>
        <end position="58"/>
    </location>
</feature>
<dbReference type="EMBL" id="PYAS01000018">
    <property type="protein sequence ID" value="PSL22907.1"/>
    <property type="molecule type" value="Genomic_DNA"/>
</dbReference>
<comment type="caution">
    <text evidence="3">The sequence shown here is derived from an EMBL/GenBank/DDBJ whole genome shotgun (WGS) entry which is preliminary data.</text>
</comment>
<keyword evidence="4" id="KW-1185">Reference proteome</keyword>
<accession>A0A2P8FME3</accession>
<evidence type="ECO:0000313" key="3">
    <source>
        <dbReference type="EMBL" id="PSL22907.1"/>
    </source>
</evidence>
<evidence type="ECO:0000259" key="2">
    <source>
        <dbReference type="Pfam" id="PF05569"/>
    </source>
</evidence>
<keyword evidence="1" id="KW-0472">Membrane</keyword>
<dbReference type="OrthoDB" id="1522859at2"/>
<protein>
    <submittedName>
        <fullName evidence="3">Beta-lactamase regulating signal transducer with metallopeptidase domain</fullName>
    </submittedName>
</protein>
<name>A0A2P8FME3_9BACT</name>
<feature type="domain" description="Peptidase M56" evidence="2">
    <location>
        <begin position="11"/>
        <end position="271"/>
    </location>
</feature>
<gene>
    <name evidence="3" type="ORF">CLV60_11839</name>
</gene>
<organism evidence="3 4">
    <name type="scientific">Dyadobacter jiangsuensis</name>
    <dbReference type="NCBI Taxonomy" id="1591085"/>
    <lineage>
        <taxon>Bacteria</taxon>
        <taxon>Pseudomonadati</taxon>
        <taxon>Bacteroidota</taxon>
        <taxon>Cytophagia</taxon>
        <taxon>Cytophagales</taxon>
        <taxon>Spirosomataceae</taxon>
        <taxon>Dyadobacter</taxon>
    </lineage>
</organism>
<dbReference type="RefSeq" id="WP_106598957.1">
    <property type="nucleotide sequence ID" value="NZ_PYAS01000018.1"/>
</dbReference>
<reference evidence="3 4" key="1">
    <citation type="submission" date="2018-03" db="EMBL/GenBank/DDBJ databases">
        <title>Genomic Encyclopedia of Archaeal and Bacterial Type Strains, Phase II (KMG-II): from individual species to whole genera.</title>
        <authorList>
            <person name="Goeker M."/>
        </authorList>
    </citation>
    <scope>NUCLEOTIDE SEQUENCE [LARGE SCALE GENOMIC DNA]</scope>
    <source>
        <strain evidence="3 4">DSM 29057</strain>
    </source>
</reference>
<sequence length="649" mass="75468">MSAFPDYLLKLSVSLGVIALFYHLVLRKLTFYDANRHYLRWYSILCLSIPLININHYVSPEPTPARVFVQSVPAITRIAKPETINSPWDIPAEPAVAAKAGELTVSDWIFYVWLTGVVIMTLRLASNVRSYLRIRSQSHPVSNDDGVKIYHFDLDMSPFSFGRAIFYNPHLHQPDELQDMILHEYIHVQQWHSLDVIWSEILCIINWFNPFAWLIRSAIRQNLEYIADQKVLENHPDTKAYQYLLLKAAVGPEFSLVNQFGYHSLKQRFVMMNKNASPRMLMGCFLFILPLLAVVLAAFRWDVPGKGKKVINFYRSPVEVSKRKPQNLLHLAGLLLDETGKPIVDLPLTITHDDIFIRTIKTDKDGFYFAELPVKPEKGVSHTYSIGYDDPGHFMSYRVGETYHGGFNFGERFDYCFVRKRPIPELRNFHYSVDSKRFYDQYNPSNTRTELKTYLLENIKPHKEEMALRMDYIATHRWSKDVITLYKGGYFDRQKQLVGYEGALKLFLDGKKATPREINEAFKNYPYMLSGDQERRNYGPDNLSTEITYLTFPLYRDAPPAALVKGNIEEKDARSFDPARLRNEPYLLDGFRQVYGASSNLIPEKQDIKRAMLLKGKLAKYYDPSLDEIWWIETRPVNEVFERPDFASK</sequence>
<dbReference type="AlphaFoldDB" id="A0A2P8FME3"/>
<dbReference type="PANTHER" id="PTHR34978:SF3">
    <property type="entry name" value="SLR0241 PROTEIN"/>
    <property type="match status" value="1"/>
</dbReference>
<proteinExistence type="predicted"/>